<dbReference type="EMBL" id="AOGT01000946">
    <property type="protein sequence ID" value="EMG48847.1"/>
    <property type="molecule type" value="Genomic_DNA"/>
</dbReference>
<dbReference type="AlphaFoldDB" id="M3HN01"/>
<comment type="caution">
    <text evidence="2">The sequence shown here is derived from an EMBL/GenBank/DDBJ whole genome shotgun (WGS) entry which is preliminary data.</text>
</comment>
<name>M3HN01_CANMX</name>
<evidence type="ECO:0000313" key="3">
    <source>
        <dbReference type="Proteomes" id="UP000011777"/>
    </source>
</evidence>
<evidence type="ECO:0000313" key="2">
    <source>
        <dbReference type="EMBL" id="EMG48847.1"/>
    </source>
</evidence>
<protein>
    <submittedName>
        <fullName evidence="2">Uncharacterized protein</fullName>
    </submittedName>
</protein>
<reference evidence="2 3" key="1">
    <citation type="submission" date="2013-02" db="EMBL/GenBank/DDBJ databases">
        <title>Genome sequence of Candida maltosa Xu316, a potential industrial strain for xylitol and ethanol production.</title>
        <authorList>
            <person name="Yu J."/>
            <person name="Wang Q."/>
            <person name="Geng X."/>
            <person name="Bao W."/>
            <person name="He P."/>
            <person name="Cai J."/>
        </authorList>
    </citation>
    <scope>NUCLEOTIDE SEQUENCE [LARGE SCALE GENOMIC DNA]</scope>
    <source>
        <strain evidence="3">Xu316</strain>
    </source>
</reference>
<proteinExistence type="predicted"/>
<keyword evidence="3" id="KW-1185">Reference proteome</keyword>
<dbReference type="OMA" id="EEHIFTQ"/>
<dbReference type="OrthoDB" id="4026697at2759"/>
<dbReference type="Proteomes" id="UP000011777">
    <property type="component" value="Unassembled WGS sequence"/>
</dbReference>
<dbReference type="HOGENOM" id="CLU_973175_0_0_1"/>
<feature type="compositionally biased region" description="Acidic residues" evidence="1">
    <location>
        <begin position="229"/>
        <end position="248"/>
    </location>
</feature>
<feature type="compositionally biased region" description="Acidic residues" evidence="1">
    <location>
        <begin position="258"/>
        <end position="271"/>
    </location>
</feature>
<evidence type="ECO:0000256" key="1">
    <source>
        <dbReference type="SAM" id="MobiDB-lite"/>
    </source>
</evidence>
<feature type="region of interest" description="Disordered" evidence="1">
    <location>
        <begin position="221"/>
        <end position="286"/>
    </location>
</feature>
<sequence length="286" mass="31951">MNQVMLFSVTTFHFLIVCVFVGVAVGIVNGVNLSIISVLLHGPTDELDQEEKKKDNVFVKKSNFGKMKLGKSDNLTGRDWRKEFTESYREKQKGNGGGVVDLGAGDGILIPDLLPSITKSRIQKKIQEQRRLSERKVAESQYEQSSGNPTIEELADEEEVYQGEPSSIEVIGLEDDGYAYTGGLRNRVEKDKKVEYSNTKLATGRGYDEGKNVRFVNNEEQEVQKEVDDGPEVSEEQPVQEEVEDSSNTDEGVLSNIPEEDEEEDGETEEEIFTRGDSLTEDTTVL</sequence>
<gene>
    <name evidence="2" type="ORF">G210_0512</name>
</gene>
<organism evidence="2 3">
    <name type="scientific">Candida maltosa (strain Xu316)</name>
    <name type="common">Yeast</name>
    <dbReference type="NCBI Taxonomy" id="1245528"/>
    <lineage>
        <taxon>Eukaryota</taxon>
        <taxon>Fungi</taxon>
        <taxon>Dikarya</taxon>
        <taxon>Ascomycota</taxon>
        <taxon>Saccharomycotina</taxon>
        <taxon>Pichiomycetes</taxon>
        <taxon>Debaryomycetaceae</taxon>
        <taxon>Candida/Lodderomyces clade</taxon>
        <taxon>Candida</taxon>
    </lineage>
</organism>
<accession>M3HN01</accession>
<dbReference type="STRING" id="1245528.M3HN01"/>